<dbReference type="Gene3D" id="3.90.1150.10">
    <property type="entry name" value="Aspartate Aminotransferase, domain 1"/>
    <property type="match status" value="1"/>
</dbReference>
<dbReference type="InterPro" id="IPR004838">
    <property type="entry name" value="NHTrfase_class1_PyrdxlP-BS"/>
</dbReference>
<dbReference type="PANTHER" id="PTHR46383">
    <property type="entry name" value="ASPARTATE AMINOTRANSFERASE"/>
    <property type="match status" value="1"/>
</dbReference>
<evidence type="ECO:0000259" key="7">
    <source>
        <dbReference type="Pfam" id="PF00155"/>
    </source>
</evidence>
<dbReference type="GO" id="GO:0006520">
    <property type="term" value="P:amino acid metabolic process"/>
    <property type="evidence" value="ECO:0007669"/>
    <property type="project" value="InterPro"/>
</dbReference>
<keyword evidence="3 6" id="KW-0032">Aminotransferase</keyword>
<evidence type="ECO:0000256" key="4">
    <source>
        <dbReference type="ARBA" id="ARBA00022679"/>
    </source>
</evidence>
<dbReference type="GO" id="GO:0030170">
    <property type="term" value="F:pyridoxal phosphate binding"/>
    <property type="evidence" value="ECO:0007669"/>
    <property type="project" value="InterPro"/>
</dbReference>
<evidence type="ECO:0000256" key="6">
    <source>
        <dbReference type="RuleBase" id="RU000481"/>
    </source>
</evidence>
<comment type="cofactor">
    <cofactor evidence="1 6">
        <name>pyridoxal 5'-phosphate</name>
        <dbReference type="ChEBI" id="CHEBI:597326"/>
    </cofactor>
</comment>
<accession>A0A845QL53</accession>
<comment type="caution">
    <text evidence="8">The sequence shown here is derived from an EMBL/GenBank/DDBJ whole genome shotgun (WGS) entry which is preliminary data.</text>
</comment>
<evidence type="ECO:0000313" key="9">
    <source>
        <dbReference type="Proteomes" id="UP000446866"/>
    </source>
</evidence>
<dbReference type="EMBL" id="QXWK01000028">
    <property type="protein sequence ID" value="NBH62579.1"/>
    <property type="molecule type" value="Genomic_DNA"/>
</dbReference>
<dbReference type="FunFam" id="3.40.640.10:FF:000033">
    <property type="entry name" value="Aspartate aminotransferase"/>
    <property type="match status" value="1"/>
</dbReference>
<evidence type="ECO:0000256" key="3">
    <source>
        <dbReference type="ARBA" id="ARBA00022576"/>
    </source>
</evidence>
<keyword evidence="5" id="KW-0663">Pyridoxal phosphate</keyword>
<dbReference type="EC" id="2.6.1.-" evidence="6"/>
<gene>
    <name evidence="8" type="ORF">D0435_13060</name>
</gene>
<dbReference type="PANTHER" id="PTHR46383:SF1">
    <property type="entry name" value="ASPARTATE AMINOTRANSFERASE"/>
    <property type="match status" value="1"/>
</dbReference>
<keyword evidence="4 6" id="KW-0808">Transferase</keyword>
<dbReference type="RefSeq" id="WP_160202867.1">
    <property type="nucleotide sequence ID" value="NZ_QXWK01000028.1"/>
</dbReference>
<keyword evidence="9" id="KW-1185">Reference proteome</keyword>
<protein>
    <recommendedName>
        <fullName evidence="6">Aminotransferase</fullName>
        <ecNumber evidence="6">2.6.1.-</ecNumber>
    </recommendedName>
</protein>
<comment type="similarity">
    <text evidence="2 6">Belongs to the class-I pyridoxal-phosphate-dependent aminotransferase family.</text>
</comment>
<dbReference type="Gene3D" id="3.40.640.10">
    <property type="entry name" value="Type I PLP-dependent aspartate aminotransferase-like (Major domain)"/>
    <property type="match status" value="1"/>
</dbReference>
<dbReference type="Pfam" id="PF00155">
    <property type="entry name" value="Aminotran_1_2"/>
    <property type="match status" value="1"/>
</dbReference>
<dbReference type="InterPro" id="IPR015422">
    <property type="entry name" value="PyrdxlP-dep_Trfase_small"/>
</dbReference>
<dbReference type="PROSITE" id="PS00105">
    <property type="entry name" value="AA_TRANSFER_CLASS_1"/>
    <property type="match status" value="1"/>
</dbReference>
<dbReference type="InterPro" id="IPR004839">
    <property type="entry name" value="Aminotransferase_I/II_large"/>
</dbReference>
<dbReference type="InterPro" id="IPR050596">
    <property type="entry name" value="AspAT/PAT-like"/>
</dbReference>
<dbReference type="InterPro" id="IPR015424">
    <property type="entry name" value="PyrdxlP-dep_Trfase"/>
</dbReference>
<name>A0A845QL53_9FIRM</name>
<dbReference type="InterPro" id="IPR015421">
    <property type="entry name" value="PyrdxlP-dep_Trfase_major"/>
</dbReference>
<dbReference type="AlphaFoldDB" id="A0A845QL53"/>
<reference evidence="8 9" key="1">
    <citation type="submission" date="2018-08" db="EMBL/GenBank/DDBJ databases">
        <title>Murine metabolic-syndrome-specific gut microbial biobank.</title>
        <authorList>
            <person name="Liu C."/>
        </authorList>
    </citation>
    <scope>NUCLEOTIDE SEQUENCE [LARGE SCALE GENOMIC DNA]</scope>
    <source>
        <strain evidence="8 9">28</strain>
    </source>
</reference>
<feature type="domain" description="Aminotransferase class I/classII large" evidence="7">
    <location>
        <begin position="29"/>
        <end position="379"/>
    </location>
</feature>
<evidence type="ECO:0000256" key="1">
    <source>
        <dbReference type="ARBA" id="ARBA00001933"/>
    </source>
</evidence>
<sequence length="393" mass="42937">MNMISDNTKSIQYSKIRKMFNKALEYENPISFTIGEPDFTASENIVAAGCRAMQEGKSKYSENAGILPLRKAVSAYLKAELGLDYNPVSEITMTPGAMAALYQGLKVILNPGDEVIVIEPCWTNYLQQILMCGGVPVSVCADMENGFSLDIEAVKAAISEKTKAVIINSPCNPTGTVLEKSVLEELAALAVTHDLLVISDEVYKHIVFDDVKFTSIAALPGMQNRTLVIDSFSKTFAMTGFRVGYAAGPAEIIANITKLQENISACVAMPSQYAAVEALTGSREHLNYMVKCYKERRDYLAGRLSTMPMVHYEPSKGTFYAFVSIKDTGLSSSEFAEKLLEDKQVVVVPGDAFGNYGEGYIRISFATSMEQITKGMDALEIFLNELAEAGENQ</sequence>
<evidence type="ECO:0000256" key="2">
    <source>
        <dbReference type="ARBA" id="ARBA00007441"/>
    </source>
</evidence>
<dbReference type="GO" id="GO:0008483">
    <property type="term" value="F:transaminase activity"/>
    <property type="evidence" value="ECO:0007669"/>
    <property type="project" value="UniProtKB-KW"/>
</dbReference>
<dbReference type="SUPFAM" id="SSF53383">
    <property type="entry name" value="PLP-dependent transferases"/>
    <property type="match status" value="1"/>
</dbReference>
<evidence type="ECO:0000313" key="8">
    <source>
        <dbReference type="EMBL" id="NBH62579.1"/>
    </source>
</evidence>
<evidence type="ECO:0000256" key="5">
    <source>
        <dbReference type="ARBA" id="ARBA00022898"/>
    </source>
</evidence>
<proteinExistence type="inferred from homology"/>
<dbReference type="Proteomes" id="UP000446866">
    <property type="component" value="Unassembled WGS sequence"/>
</dbReference>
<dbReference type="CDD" id="cd00609">
    <property type="entry name" value="AAT_like"/>
    <property type="match status" value="1"/>
</dbReference>
<organism evidence="8 9">
    <name type="scientific">Anaerotruncus colihominis</name>
    <dbReference type="NCBI Taxonomy" id="169435"/>
    <lineage>
        <taxon>Bacteria</taxon>
        <taxon>Bacillati</taxon>
        <taxon>Bacillota</taxon>
        <taxon>Clostridia</taxon>
        <taxon>Eubacteriales</taxon>
        <taxon>Oscillospiraceae</taxon>
        <taxon>Anaerotruncus</taxon>
    </lineage>
</organism>